<keyword evidence="1" id="KW-0732">Signal</keyword>
<dbReference type="Proteomes" id="UP000764837">
    <property type="component" value="Unassembled WGS sequence"/>
</dbReference>
<name>A0ABS2LPJ2_9ACTN</name>
<comment type="caution">
    <text evidence="2">The sequence shown here is derived from an EMBL/GenBank/DDBJ whole genome shotgun (WGS) entry which is preliminary data.</text>
</comment>
<evidence type="ECO:0000313" key="3">
    <source>
        <dbReference type="Proteomes" id="UP000764837"/>
    </source>
</evidence>
<evidence type="ECO:0008006" key="4">
    <source>
        <dbReference type="Google" id="ProtNLM"/>
    </source>
</evidence>
<dbReference type="RefSeq" id="WP_204941420.1">
    <property type="nucleotide sequence ID" value="NZ_JAFBBP010000001.1"/>
</dbReference>
<proteinExistence type="predicted"/>
<accession>A0ABS2LPJ2</accession>
<feature type="signal peptide" evidence="1">
    <location>
        <begin position="1"/>
        <end position="25"/>
    </location>
</feature>
<sequence length="176" mass="19729">MRIKAVAGTTTLMLLLTCGVGCVPSAPPPHPTNTDLTRAWCGSSGDRIDLRQDGSSRLRLISDAYLSHLLDDLRDTWSDQYVWGTYFDGRRPASAQGTWLLSEHEHEDDDHDDEHRWVRLDFGERTAAATRDPESPERYRFGDALLVSHDGNGFELLALNGRPDQGWSSRFTPCAD</sequence>
<dbReference type="EMBL" id="JAFBBP010000001">
    <property type="protein sequence ID" value="MBM7490110.1"/>
    <property type="molecule type" value="Genomic_DNA"/>
</dbReference>
<protein>
    <recommendedName>
        <fullName evidence="4">Lipoprotein</fullName>
    </recommendedName>
</protein>
<organism evidence="2 3">
    <name type="scientific">Micromonospora luteifusca</name>
    <dbReference type="NCBI Taxonomy" id="709860"/>
    <lineage>
        <taxon>Bacteria</taxon>
        <taxon>Bacillati</taxon>
        <taxon>Actinomycetota</taxon>
        <taxon>Actinomycetes</taxon>
        <taxon>Micromonosporales</taxon>
        <taxon>Micromonosporaceae</taxon>
        <taxon>Micromonospora</taxon>
    </lineage>
</organism>
<feature type="chain" id="PRO_5045794916" description="Lipoprotein" evidence="1">
    <location>
        <begin position="26"/>
        <end position="176"/>
    </location>
</feature>
<keyword evidence="3" id="KW-1185">Reference proteome</keyword>
<evidence type="ECO:0000313" key="2">
    <source>
        <dbReference type="EMBL" id="MBM7490110.1"/>
    </source>
</evidence>
<evidence type="ECO:0000256" key="1">
    <source>
        <dbReference type="SAM" id="SignalP"/>
    </source>
</evidence>
<gene>
    <name evidence="2" type="ORF">JOD64_001332</name>
</gene>
<reference evidence="2 3" key="1">
    <citation type="submission" date="2021-01" db="EMBL/GenBank/DDBJ databases">
        <title>Sequencing the genomes of 1000 actinobacteria strains.</title>
        <authorList>
            <person name="Klenk H.-P."/>
        </authorList>
    </citation>
    <scope>NUCLEOTIDE SEQUENCE [LARGE SCALE GENOMIC DNA]</scope>
    <source>
        <strain evidence="2 3">DSM 100204</strain>
    </source>
</reference>